<dbReference type="AlphaFoldDB" id="A0A4Y2RM62"/>
<accession>A0A4Y2RM62</accession>
<sequence length="111" mass="12769">MCAYSNLPIPGSRIPLIQQAPLSNTLRPIPLLSHILGLRVSFHKKRKRYYTLPDECTVLRHPIPMYVSQYPPPDRGNSFCLVIKIRDSVPKGPRFKTTYCHSDDPDVIPWQ</sequence>
<name>A0A4Y2RM62_ARAVE</name>
<comment type="caution">
    <text evidence="1">The sequence shown here is derived from an EMBL/GenBank/DDBJ whole genome shotgun (WGS) entry which is preliminary data.</text>
</comment>
<reference evidence="1 2" key="1">
    <citation type="journal article" date="2019" name="Sci. Rep.">
        <title>Orb-weaving spider Araneus ventricosus genome elucidates the spidroin gene catalogue.</title>
        <authorList>
            <person name="Kono N."/>
            <person name="Nakamura H."/>
            <person name="Ohtoshi R."/>
            <person name="Moran D.A.P."/>
            <person name="Shinohara A."/>
            <person name="Yoshida Y."/>
            <person name="Fujiwara M."/>
            <person name="Mori M."/>
            <person name="Tomita M."/>
            <person name="Arakawa K."/>
        </authorList>
    </citation>
    <scope>NUCLEOTIDE SEQUENCE [LARGE SCALE GENOMIC DNA]</scope>
</reference>
<dbReference type="Proteomes" id="UP000499080">
    <property type="component" value="Unassembled WGS sequence"/>
</dbReference>
<organism evidence="1 2">
    <name type="scientific">Araneus ventricosus</name>
    <name type="common">Orbweaver spider</name>
    <name type="synonym">Epeira ventricosa</name>
    <dbReference type="NCBI Taxonomy" id="182803"/>
    <lineage>
        <taxon>Eukaryota</taxon>
        <taxon>Metazoa</taxon>
        <taxon>Ecdysozoa</taxon>
        <taxon>Arthropoda</taxon>
        <taxon>Chelicerata</taxon>
        <taxon>Arachnida</taxon>
        <taxon>Araneae</taxon>
        <taxon>Araneomorphae</taxon>
        <taxon>Entelegynae</taxon>
        <taxon>Araneoidea</taxon>
        <taxon>Araneidae</taxon>
        <taxon>Araneus</taxon>
    </lineage>
</organism>
<gene>
    <name evidence="1" type="ORF">AVEN_75715_1</name>
</gene>
<evidence type="ECO:0000313" key="1">
    <source>
        <dbReference type="EMBL" id="GBN76751.1"/>
    </source>
</evidence>
<evidence type="ECO:0000313" key="2">
    <source>
        <dbReference type="Proteomes" id="UP000499080"/>
    </source>
</evidence>
<keyword evidence="2" id="KW-1185">Reference proteome</keyword>
<proteinExistence type="predicted"/>
<dbReference type="EMBL" id="BGPR01017633">
    <property type="protein sequence ID" value="GBN76751.1"/>
    <property type="molecule type" value="Genomic_DNA"/>
</dbReference>
<protein>
    <submittedName>
        <fullName evidence="1">Uncharacterized protein</fullName>
    </submittedName>
</protein>